<dbReference type="GO" id="GO:0046872">
    <property type="term" value="F:metal ion binding"/>
    <property type="evidence" value="ECO:0007669"/>
    <property type="project" value="UniProtKB-KW"/>
</dbReference>
<organism evidence="6 7">
    <name type="scientific">SAR324 cluster bacterium</name>
    <dbReference type="NCBI Taxonomy" id="2024889"/>
    <lineage>
        <taxon>Bacteria</taxon>
        <taxon>Deltaproteobacteria</taxon>
        <taxon>SAR324 cluster</taxon>
    </lineage>
</organism>
<dbReference type="Gene3D" id="3.40.630.10">
    <property type="entry name" value="Zn peptidases"/>
    <property type="match status" value="1"/>
</dbReference>
<dbReference type="InterPro" id="IPR055438">
    <property type="entry name" value="AstE_AspA_cat"/>
</dbReference>
<keyword evidence="2" id="KW-0479">Metal-binding</keyword>
<name>A0A2D6YMQ8_9DELT</name>
<evidence type="ECO:0000313" key="6">
    <source>
        <dbReference type="EMBL" id="MAH64486.1"/>
    </source>
</evidence>
<evidence type="ECO:0000259" key="5">
    <source>
        <dbReference type="Pfam" id="PF24827"/>
    </source>
</evidence>
<comment type="cofactor">
    <cofactor evidence="1">
        <name>Zn(2+)</name>
        <dbReference type="ChEBI" id="CHEBI:29105"/>
    </cofactor>
</comment>
<dbReference type="InterPro" id="IPR053138">
    <property type="entry name" value="N-alpha-Ac-DABA_deacetylase"/>
</dbReference>
<dbReference type="AlphaFoldDB" id="A0A2D6YMQ8"/>
<evidence type="ECO:0000313" key="7">
    <source>
        <dbReference type="Proteomes" id="UP000226525"/>
    </source>
</evidence>
<sequence length="181" mass="20075">MNSCQFFGNNVNTQLTHHSSVFLTVDLERDGKQFGHINIPQSPNNDVWGVQQVPIAVIKNGSGPTLILTGGNHGDDYEGPFFISELVRDLDSTRVSGRLILMPILNNSATQAGQRVFPLDGLNLNRTFSGDPYGSITEQISFYLNDHLFPVGDAYADPTLEAVPCTFYQVRLLNQHLRKNN</sequence>
<evidence type="ECO:0000256" key="2">
    <source>
        <dbReference type="ARBA" id="ARBA00022723"/>
    </source>
</evidence>
<dbReference type="Proteomes" id="UP000226525">
    <property type="component" value="Unassembled WGS sequence"/>
</dbReference>
<protein>
    <recommendedName>
        <fullName evidence="5">Succinylglutamate desuccinylase/Aspartoacylase catalytic domain-containing protein</fullName>
    </recommendedName>
</protein>
<evidence type="ECO:0000256" key="1">
    <source>
        <dbReference type="ARBA" id="ARBA00001947"/>
    </source>
</evidence>
<keyword evidence="3" id="KW-0378">Hydrolase</keyword>
<keyword evidence="4" id="KW-0862">Zinc</keyword>
<dbReference type="EMBL" id="NZEX01000165">
    <property type="protein sequence ID" value="MAH64486.1"/>
    <property type="molecule type" value="Genomic_DNA"/>
</dbReference>
<accession>A0A2D6YMQ8</accession>
<dbReference type="SUPFAM" id="SSF53187">
    <property type="entry name" value="Zn-dependent exopeptidases"/>
    <property type="match status" value="1"/>
</dbReference>
<dbReference type="PANTHER" id="PTHR37326:SF1">
    <property type="entry name" value="BLL3975 PROTEIN"/>
    <property type="match status" value="1"/>
</dbReference>
<reference evidence="7" key="1">
    <citation type="submission" date="2017-09" db="EMBL/GenBank/DDBJ databases">
        <title>The Reconstruction of 2,631 Draft Metagenome-Assembled Genomes from the Global Oceans.</title>
        <authorList>
            <person name="Tully B.J."/>
            <person name="Graham E.D."/>
            <person name="Heidelberg J.F."/>
        </authorList>
    </citation>
    <scope>NUCLEOTIDE SEQUENCE [LARGE SCALE GENOMIC DNA]</scope>
</reference>
<gene>
    <name evidence="6" type="ORF">CMN54_13800</name>
</gene>
<comment type="caution">
    <text evidence="6">The sequence shown here is derived from an EMBL/GenBank/DDBJ whole genome shotgun (WGS) entry which is preliminary data.</text>
</comment>
<proteinExistence type="predicted"/>
<dbReference type="PANTHER" id="PTHR37326">
    <property type="entry name" value="BLL3975 PROTEIN"/>
    <property type="match status" value="1"/>
</dbReference>
<evidence type="ECO:0000256" key="4">
    <source>
        <dbReference type="ARBA" id="ARBA00022833"/>
    </source>
</evidence>
<feature type="domain" description="Succinylglutamate desuccinylase/Aspartoacylase catalytic" evidence="5">
    <location>
        <begin position="63"/>
        <end position="135"/>
    </location>
</feature>
<dbReference type="GO" id="GO:0016788">
    <property type="term" value="F:hydrolase activity, acting on ester bonds"/>
    <property type="evidence" value="ECO:0007669"/>
    <property type="project" value="InterPro"/>
</dbReference>
<evidence type="ECO:0000256" key="3">
    <source>
        <dbReference type="ARBA" id="ARBA00022801"/>
    </source>
</evidence>
<dbReference type="Pfam" id="PF24827">
    <property type="entry name" value="AstE_AspA_cat"/>
    <property type="match status" value="1"/>
</dbReference>